<accession>A0A560AFX4</accession>
<evidence type="ECO:0000313" key="2">
    <source>
        <dbReference type="EMBL" id="TWA59247.1"/>
    </source>
</evidence>
<dbReference type="RefSeq" id="WP_145679952.1">
    <property type="nucleotide sequence ID" value="NZ_VITF01000026.1"/>
</dbReference>
<evidence type="ECO:0000256" key="1">
    <source>
        <dbReference type="SAM" id="Coils"/>
    </source>
</evidence>
<dbReference type="Proteomes" id="UP000316083">
    <property type="component" value="Unassembled WGS sequence"/>
</dbReference>
<dbReference type="AlphaFoldDB" id="A0A560AFX4"/>
<protein>
    <submittedName>
        <fullName evidence="2">Uncharacterized protein</fullName>
    </submittedName>
</protein>
<name>A0A560AFX4_AZOBR</name>
<keyword evidence="1" id="KW-0175">Coiled coil</keyword>
<sequence>MTTPTELMESARIQAAIAKAETERAELTEALDILEDEQRKAATLATVGLLSESKAARLQEIPGEIATAKARRDQLTAGIEGARELLAAALAEEAAAQAKADWEEAEALLKQASEVALAAQEALEKAGSKYSELNDLIEQAASLGGQHTCATLRHLATDWRRHLELAELFPLVLRNAGGPDHEILPTYVSATLPHVAPTIGAKVAGYVRQFAEARARSEANDR</sequence>
<gene>
    <name evidence="2" type="ORF">FBZ82_1268</name>
</gene>
<dbReference type="EMBL" id="VITF01000026">
    <property type="protein sequence ID" value="TWA59247.1"/>
    <property type="molecule type" value="Genomic_DNA"/>
</dbReference>
<comment type="caution">
    <text evidence="2">The sequence shown here is derived from an EMBL/GenBank/DDBJ whole genome shotgun (WGS) entry which is preliminary data.</text>
</comment>
<feature type="coiled-coil region" evidence="1">
    <location>
        <begin position="79"/>
        <end position="115"/>
    </location>
</feature>
<reference evidence="2 3" key="1">
    <citation type="submission" date="2019-06" db="EMBL/GenBank/DDBJ databases">
        <title>Genomic Encyclopedia of Type Strains, Phase IV (KMG-V): Genome sequencing to study the core and pangenomes of soil and plant-associated prokaryotes.</title>
        <authorList>
            <person name="Whitman W."/>
        </authorList>
    </citation>
    <scope>NUCLEOTIDE SEQUENCE [LARGE SCALE GENOMIC DNA]</scope>
    <source>
        <strain evidence="2 3">BR 11796</strain>
    </source>
</reference>
<proteinExistence type="predicted"/>
<organism evidence="2 3">
    <name type="scientific">Azospirillum brasilense</name>
    <dbReference type="NCBI Taxonomy" id="192"/>
    <lineage>
        <taxon>Bacteria</taxon>
        <taxon>Pseudomonadati</taxon>
        <taxon>Pseudomonadota</taxon>
        <taxon>Alphaproteobacteria</taxon>
        <taxon>Rhodospirillales</taxon>
        <taxon>Azospirillaceae</taxon>
        <taxon>Azospirillum</taxon>
    </lineage>
</organism>
<evidence type="ECO:0000313" key="3">
    <source>
        <dbReference type="Proteomes" id="UP000316083"/>
    </source>
</evidence>
<feature type="coiled-coil region" evidence="1">
    <location>
        <begin position="10"/>
        <end position="44"/>
    </location>
</feature>